<dbReference type="GO" id="GO:0005667">
    <property type="term" value="C:transcription regulator complex"/>
    <property type="evidence" value="ECO:0007669"/>
    <property type="project" value="TreeGrafter"/>
</dbReference>
<dbReference type="OrthoDB" id="6081971at2759"/>
<evidence type="ECO:0000256" key="1">
    <source>
        <dbReference type="SAM" id="MobiDB-lite"/>
    </source>
</evidence>
<dbReference type="Proteomes" id="UP000076858">
    <property type="component" value="Unassembled WGS sequence"/>
</dbReference>
<reference evidence="3 4" key="1">
    <citation type="submission" date="2016-03" db="EMBL/GenBank/DDBJ databases">
        <title>EvidentialGene: Evidence-directed Construction of Genes on Genomes.</title>
        <authorList>
            <person name="Gilbert D.G."/>
            <person name="Choi J.-H."/>
            <person name="Mockaitis K."/>
            <person name="Colbourne J."/>
            <person name="Pfrender M."/>
        </authorList>
    </citation>
    <scope>NUCLEOTIDE SEQUENCE [LARGE SCALE GENOMIC DNA]</scope>
    <source>
        <strain evidence="3 4">Xinb3</strain>
        <tissue evidence="3">Complete organism</tissue>
    </source>
</reference>
<evidence type="ECO:0000313" key="4">
    <source>
        <dbReference type="Proteomes" id="UP000076858"/>
    </source>
</evidence>
<sequence>MKDYKKGDVQAKARASIAKQFEGCSPLDVKDRWTYLKDQFRKARKIANHDDRSGTGTEDSKKCKKVWIFYNQMSFLIPHSFEPEFSSISQSATDGTEATTKEGNNNEDLSQENSQNRRAQKFMDLFENGLFYDENGDFVDEGPQNSTDNISVDLHSDLITIYEDDDNTNNSSNDLETSLSYEQNSKKKKKCLSFKSPSTPSPTPGKRGKRHATNDNFDSEFGSILSSLKDIAKSKPEVFQSMQISSPILNPIQQDWTSFCQNFALRVADLPDEDSRDAIRMGMENLYWQNKKKKLIANQFNR</sequence>
<dbReference type="InterPro" id="IPR006578">
    <property type="entry name" value="MADF-dom"/>
</dbReference>
<comment type="caution">
    <text evidence="3">The sequence shown here is derived from an EMBL/GenBank/DDBJ whole genome shotgun (WGS) entry which is preliminary data.</text>
</comment>
<feature type="domain" description="MADF" evidence="2">
    <location>
        <begin position="2"/>
        <end position="76"/>
    </location>
</feature>
<dbReference type="PANTHER" id="PTHR12243:SF67">
    <property type="entry name" value="COREPRESSOR OF PANGOLIN, ISOFORM A-RELATED"/>
    <property type="match status" value="1"/>
</dbReference>
<dbReference type="EMBL" id="LRGB01002592">
    <property type="protein sequence ID" value="KZS06800.1"/>
    <property type="molecule type" value="Genomic_DNA"/>
</dbReference>
<dbReference type="InterPro" id="IPR039353">
    <property type="entry name" value="TF_Adf1"/>
</dbReference>
<feature type="region of interest" description="Disordered" evidence="1">
    <location>
        <begin position="87"/>
        <end position="114"/>
    </location>
</feature>
<organism evidence="3 4">
    <name type="scientific">Daphnia magna</name>
    <dbReference type="NCBI Taxonomy" id="35525"/>
    <lineage>
        <taxon>Eukaryota</taxon>
        <taxon>Metazoa</taxon>
        <taxon>Ecdysozoa</taxon>
        <taxon>Arthropoda</taxon>
        <taxon>Crustacea</taxon>
        <taxon>Branchiopoda</taxon>
        <taxon>Diplostraca</taxon>
        <taxon>Cladocera</taxon>
        <taxon>Anomopoda</taxon>
        <taxon>Daphniidae</taxon>
        <taxon>Daphnia</taxon>
    </lineage>
</organism>
<feature type="region of interest" description="Disordered" evidence="1">
    <location>
        <begin position="163"/>
        <end position="216"/>
    </location>
</feature>
<evidence type="ECO:0000313" key="3">
    <source>
        <dbReference type="EMBL" id="KZS06800.1"/>
    </source>
</evidence>
<keyword evidence="4" id="KW-1185">Reference proteome</keyword>
<dbReference type="PANTHER" id="PTHR12243">
    <property type="entry name" value="MADF DOMAIN TRANSCRIPTION FACTOR"/>
    <property type="match status" value="1"/>
</dbReference>
<dbReference type="GO" id="GO:0005634">
    <property type="term" value="C:nucleus"/>
    <property type="evidence" value="ECO:0007669"/>
    <property type="project" value="TreeGrafter"/>
</dbReference>
<protein>
    <recommendedName>
        <fullName evidence="2">MADF domain-containing protein</fullName>
    </recommendedName>
</protein>
<dbReference type="AlphaFoldDB" id="A0A164PG30"/>
<accession>A0A164PG30</accession>
<dbReference type="Pfam" id="PF10545">
    <property type="entry name" value="MADF_DNA_bdg"/>
    <property type="match status" value="1"/>
</dbReference>
<name>A0A164PG30_9CRUS</name>
<dbReference type="GO" id="GO:0006357">
    <property type="term" value="P:regulation of transcription by RNA polymerase II"/>
    <property type="evidence" value="ECO:0007669"/>
    <property type="project" value="TreeGrafter"/>
</dbReference>
<proteinExistence type="predicted"/>
<evidence type="ECO:0000259" key="2">
    <source>
        <dbReference type="Pfam" id="PF10545"/>
    </source>
</evidence>
<gene>
    <name evidence="3" type="ORF">APZ42_029623</name>
</gene>
<feature type="compositionally biased region" description="Low complexity" evidence="1">
    <location>
        <begin position="168"/>
        <end position="180"/>
    </location>
</feature>